<evidence type="ECO:0000259" key="2">
    <source>
        <dbReference type="PROSITE" id="PS50943"/>
    </source>
</evidence>
<name>A0AB39D6A4_9BURK</name>
<accession>A0AB39D6A4</accession>
<dbReference type="RefSeq" id="WP_368646803.1">
    <property type="nucleotide sequence ID" value="NZ_CP158255.1"/>
</dbReference>
<evidence type="ECO:0000313" key="3">
    <source>
        <dbReference type="EMBL" id="XDJ49858.1"/>
    </source>
</evidence>
<dbReference type="InterPro" id="IPR010982">
    <property type="entry name" value="Lambda_DNA-bd_dom_sf"/>
</dbReference>
<dbReference type="SUPFAM" id="SSF47413">
    <property type="entry name" value="lambda repressor-like DNA-binding domains"/>
    <property type="match status" value="1"/>
</dbReference>
<dbReference type="Gene3D" id="1.10.10.2910">
    <property type="match status" value="1"/>
</dbReference>
<dbReference type="InterPro" id="IPR001387">
    <property type="entry name" value="Cro/C1-type_HTH"/>
</dbReference>
<dbReference type="Gene3D" id="1.10.260.40">
    <property type="entry name" value="lambda repressor-like DNA-binding domains"/>
    <property type="match status" value="1"/>
</dbReference>
<feature type="domain" description="HTH cro/C1-type" evidence="2">
    <location>
        <begin position="10"/>
        <end position="64"/>
    </location>
</feature>
<dbReference type="InterPro" id="IPR010359">
    <property type="entry name" value="IrrE_HExxH"/>
</dbReference>
<dbReference type="Pfam" id="PF01381">
    <property type="entry name" value="HTH_3"/>
    <property type="match status" value="1"/>
</dbReference>
<organism evidence="3">
    <name type="scientific">Castellaniella ginsengisoli</name>
    <dbReference type="NCBI Taxonomy" id="546114"/>
    <lineage>
        <taxon>Bacteria</taxon>
        <taxon>Pseudomonadati</taxon>
        <taxon>Pseudomonadota</taxon>
        <taxon>Betaproteobacteria</taxon>
        <taxon>Burkholderiales</taxon>
        <taxon>Alcaligenaceae</taxon>
        <taxon>Castellaniella</taxon>
    </lineage>
</organism>
<dbReference type="InterPro" id="IPR052345">
    <property type="entry name" value="Rad_response_metalloprotease"/>
</dbReference>
<protein>
    <submittedName>
        <fullName evidence="3">XRE family transcriptional regulator</fullName>
    </submittedName>
</protein>
<gene>
    <name evidence="3" type="ORF">ABRZ09_11595</name>
</gene>
<proteinExistence type="inferred from homology"/>
<dbReference type="CDD" id="cd00093">
    <property type="entry name" value="HTH_XRE"/>
    <property type="match status" value="1"/>
</dbReference>
<dbReference type="PROSITE" id="PS50943">
    <property type="entry name" value="HTH_CROC1"/>
    <property type="match status" value="1"/>
</dbReference>
<reference evidence="3" key="1">
    <citation type="submission" date="2024-05" db="EMBL/GenBank/DDBJ databases">
        <authorList>
            <person name="Luo Y.-C."/>
            <person name="Nicholds J."/>
            <person name="Mortimer T."/>
            <person name="Maboni G."/>
        </authorList>
    </citation>
    <scope>NUCLEOTIDE SEQUENCE</scope>
    <source>
        <strain evidence="3">151108</strain>
    </source>
</reference>
<dbReference type="Pfam" id="PF06114">
    <property type="entry name" value="Peptidase_M78"/>
    <property type="match status" value="1"/>
</dbReference>
<dbReference type="PANTHER" id="PTHR43236:SF1">
    <property type="entry name" value="BLL7220 PROTEIN"/>
    <property type="match status" value="1"/>
</dbReference>
<dbReference type="SMART" id="SM00530">
    <property type="entry name" value="HTH_XRE"/>
    <property type="match status" value="1"/>
</dbReference>
<sequence length="369" mass="41879">MEAFFVGANLRLARVFSGLTLEELAEQVEKSKQFIHKLETNVDRPTETLASQLADKLDVLPEFFYETCNTPIVEDQIHFRKLRTTKVAAKQKAIAKAEIFKRLVDFCDGRLLLPKYGFIEHPVSDLEGVERAAEQLRNYFSLGLGPIQNVTRLAESAGTFVTTFQGVSSNVDALSVACSRPVIVRNEEDRSACRLRFDVAHEIGHFVMHAGILTGDRQTEAEANRFAGAFLLPRSSFAKEFPVGTTGRISWKAMSEVKLRWKVSKAAMLMRARQLQLIDDYQLKGSFIYLKNSKQAKKETEDDSIEIERPVLLDKAIRFITRHYELTLTEIAKELKVKPRYITEFLSPDTLEELSVSNEHSPVPRLKLV</sequence>
<dbReference type="PANTHER" id="PTHR43236">
    <property type="entry name" value="ANTITOXIN HIGA1"/>
    <property type="match status" value="1"/>
</dbReference>
<dbReference type="GO" id="GO:0003677">
    <property type="term" value="F:DNA binding"/>
    <property type="evidence" value="ECO:0007669"/>
    <property type="project" value="InterPro"/>
</dbReference>
<dbReference type="EMBL" id="CP158255">
    <property type="protein sequence ID" value="XDJ49858.1"/>
    <property type="molecule type" value="Genomic_DNA"/>
</dbReference>
<comment type="similarity">
    <text evidence="1">Belongs to the short-chain fatty acyl-CoA assimilation regulator (ScfR) family.</text>
</comment>
<dbReference type="AlphaFoldDB" id="A0AB39D6A4"/>
<evidence type="ECO:0000256" key="1">
    <source>
        <dbReference type="ARBA" id="ARBA00007227"/>
    </source>
</evidence>